<dbReference type="InterPro" id="IPR011037">
    <property type="entry name" value="Pyrv_Knase-like_insert_dom_sf"/>
</dbReference>
<dbReference type="GO" id="GO:0030170">
    <property type="term" value="F:pyridoxal phosphate binding"/>
    <property type="evidence" value="ECO:0007669"/>
    <property type="project" value="InterPro"/>
</dbReference>
<proteinExistence type="predicted"/>
<dbReference type="AlphaFoldDB" id="A0A0M8ZWA9"/>
<dbReference type="Proteomes" id="UP000053105">
    <property type="component" value="Unassembled WGS sequence"/>
</dbReference>
<evidence type="ECO:0000313" key="4">
    <source>
        <dbReference type="Proteomes" id="UP000053105"/>
    </source>
</evidence>
<name>A0A0M8ZWA9_9HYME</name>
<dbReference type="SUPFAM" id="SSF50800">
    <property type="entry name" value="PK beta-barrel domain-like"/>
    <property type="match status" value="1"/>
</dbReference>
<dbReference type="EMBL" id="KQ435850">
    <property type="protein sequence ID" value="KOX70923.1"/>
    <property type="molecule type" value="Genomic_DNA"/>
</dbReference>
<dbReference type="STRING" id="166423.A0A0M8ZWA9"/>
<accession>A0A0M8ZWA9</accession>
<feature type="domain" description="MOSC" evidence="2">
    <location>
        <begin position="94"/>
        <end position="247"/>
    </location>
</feature>
<sequence length="558" mass="61546">MVIDLNGHFVTGRQWPKMVQVIPSVSGSILTLSAPGMMSMSIDLSRIKGKGFRVAVWGQPVAASDCGEEAARWLSRFILQEDTGFRLVYYPLQHPTREVRSKNKMFLVTADDTGAYPDCTSYCLINESSITELNTRLEDPVTPERFRPNFVVKGPIAYEEDSWGWVRIGDVTFKTVRPCTRCIFTTVDPETGKKNPKAEPLKTLKSYRQITDPVIRPMVGESPVMGIHLGLRGSNGTVRLGDPVYVGLPEEQPFHSEWERRNVTKGWLVTTTMHCVIQDSTTLGSRKNPRSTNKWKHFAWEWQAKGERKEEIGEKGQRSDACTVAVGCVQQVVVSHVRGVHAYQTVSCLASVYGGLGAVKYAAPLLVDVQSTSYVANIKHLTRQGTINVVPLMPLAMYLICNDRNKRGRSTLVSEGCFTHRKPQSRINFQSVKEKCGQRETDSETRPEQTTSRTGFSETTENRRYETRGIRSPSGQCPFCSARKDWRTGGRLPAPDAAGALVEDPAVVEEPAGAAAGAAPWGTGPKSREALKPSPRLCVPATTRYTVPAALAAPSAAC</sequence>
<feature type="compositionally biased region" description="Basic and acidic residues" evidence="1">
    <location>
        <begin position="433"/>
        <end position="447"/>
    </location>
</feature>
<evidence type="ECO:0000313" key="3">
    <source>
        <dbReference type="EMBL" id="KOX70923.1"/>
    </source>
</evidence>
<feature type="region of interest" description="Disordered" evidence="1">
    <location>
        <begin position="433"/>
        <end position="474"/>
    </location>
</feature>
<reference evidence="3 4" key="1">
    <citation type="submission" date="2015-07" db="EMBL/GenBank/DDBJ databases">
        <title>The genome of Melipona quadrifasciata.</title>
        <authorList>
            <person name="Pan H."/>
            <person name="Kapheim K."/>
        </authorList>
    </citation>
    <scope>NUCLEOTIDE SEQUENCE [LARGE SCALE GENOMIC DNA]</scope>
    <source>
        <strain evidence="3">0111107301</strain>
        <tissue evidence="3">Whole body</tissue>
    </source>
</reference>
<dbReference type="PANTHER" id="PTHR14237">
    <property type="entry name" value="MOLYBDOPTERIN COFACTOR SULFURASE MOSC"/>
    <property type="match status" value="1"/>
</dbReference>
<dbReference type="PROSITE" id="PS51340">
    <property type="entry name" value="MOSC"/>
    <property type="match status" value="1"/>
</dbReference>
<dbReference type="InterPro" id="IPR005303">
    <property type="entry name" value="MOCOS_middle"/>
</dbReference>
<evidence type="ECO:0000259" key="2">
    <source>
        <dbReference type="PROSITE" id="PS51340"/>
    </source>
</evidence>
<dbReference type="OrthoDB" id="17255at2759"/>
<feature type="compositionally biased region" description="Low complexity" evidence="1">
    <location>
        <begin position="513"/>
        <end position="522"/>
    </location>
</feature>
<dbReference type="GO" id="GO:0030151">
    <property type="term" value="F:molybdenum ion binding"/>
    <property type="evidence" value="ECO:0007669"/>
    <property type="project" value="InterPro"/>
</dbReference>
<feature type="region of interest" description="Disordered" evidence="1">
    <location>
        <begin position="513"/>
        <end position="533"/>
    </location>
</feature>
<protein>
    <submittedName>
        <fullName evidence="3">MOSC domain-containing protein 2, mitochondrial</fullName>
    </submittedName>
</protein>
<dbReference type="Pfam" id="PF03473">
    <property type="entry name" value="MOSC"/>
    <property type="match status" value="1"/>
</dbReference>
<dbReference type="Pfam" id="PF03476">
    <property type="entry name" value="MOSC_N"/>
    <property type="match status" value="1"/>
</dbReference>
<keyword evidence="4" id="KW-1185">Reference proteome</keyword>
<dbReference type="InterPro" id="IPR005302">
    <property type="entry name" value="MoCF_Sase_C"/>
</dbReference>
<feature type="compositionally biased region" description="Polar residues" evidence="1">
    <location>
        <begin position="448"/>
        <end position="459"/>
    </location>
</feature>
<dbReference type="PANTHER" id="PTHR14237:SF19">
    <property type="entry name" value="MITOCHONDRIAL AMIDOXIME REDUCING COMPONENT 1"/>
    <property type="match status" value="1"/>
</dbReference>
<dbReference type="SUPFAM" id="SSF141673">
    <property type="entry name" value="MOSC N-terminal domain-like"/>
    <property type="match status" value="1"/>
</dbReference>
<feature type="compositionally biased region" description="Basic and acidic residues" evidence="1">
    <location>
        <begin position="460"/>
        <end position="469"/>
    </location>
</feature>
<organism evidence="3 4">
    <name type="scientific">Melipona quadrifasciata</name>
    <dbReference type="NCBI Taxonomy" id="166423"/>
    <lineage>
        <taxon>Eukaryota</taxon>
        <taxon>Metazoa</taxon>
        <taxon>Ecdysozoa</taxon>
        <taxon>Arthropoda</taxon>
        <taxon>Hexapoda</taxon>
        <taxon>Insecta</taxon>
        <taxon>Pterygota</taxon>
        <taxon>Neoptera</taxon>
        <taxon>Endopterygota</taxon>
        <taxon>Hymenoptera</taxon>
        <taxon>Apocrita</taxon>
        <taxon>Aculeata</taxon>
        <taxon>Apoidea</taxon>
        <taxon>Anthophila</taxon>
        <taxon>Apidae</taxon>
        <taxon>Melipona</taxon>
    </lineage>
</organism>
<evidence type="ECO:0000256" key="1">
    <source>
        <dbReference type="SAM" id="MobiDB-lite"/>
    </source>
</evidence>
<gene>
    <name evidence="3" type="ORF">WN51_03352</name>
</gene>
<dbReference type="GO" id="GO:0003824">
    <property type="term" value="F:catalytic activity"/>
    <property type="evidence" value="ECO:0007669"/>
    <property type="project" value="InterPro"/>
</dbReference>